<sequence length="1655" mass="186421">MRRSFRQFGLLMGKHGRQMLRRPCITLFEVGFPLLFLPMVVIFVQLSAAIDKTHMREEVHFKPIPLHGNYEDLVDVRWGLVNGTEQILRCENRYRDSLISFAFDYWTRQRTLLYYSKSKKGEELMLKFTKRYRNPCNGTTIAELLTKKIESKSEMQKMLKEHESLLGGVTIDEISTENPKLSYTLLLPEDHSFEDLAHDWDEHRYVPPINEYSFSRYHEYGRTGVASIQRGIDQAFLEMAGKARPTEGPLYLQRLQIPTYRYKKFPDIFMFFYTFGSLFLLFVVSFTAWAVVDEKKSGMKAYLAVMGLNHSMFHFSHWLLGFFKAAVPLILGSIPLIVKLENSDPSLFVVVILVYCAAVASFTLLMASVFRSALSVIVCSMIIWCSLLITSIIPVIATRHEIGISFLQALNPTCALSFAIDAFFEAEMGGPKLDWKTMFIGSSHVFTVGLALEMLIASTFWMSLLTIYLDNVVPMGDSAKKPPLFFINWIWKRKEAEKSEQKSERKETDSSKFESESRLSDDDADICVENLRKVWKGHENPAVDGLNFKAYRGQVNVLLGHNGAGKSTTFSIISGITSPSSGSVKICNRDIVTKLNECRQKIGYCPQTNPLFDYLTVKEHLIFFQGLKKGPESALDDDIDDLIYQLGLQDQAKTLARKLSGGMKRKLCLGMSLVGGSRVVLLDEPTAGMDPGSRNLIGALLERNKRDRTILLTTHYTDEADRLGDRIAIMVKGRLECQGSPEFLKRRFGAGYILSIDISKNAEAKEESAVEEPLESKVQKIKQLVKDHFPEVTLEKTRSNQIEALLPINSATDGSHSRFVSLFEDLETQGSDLSVGSFGVSLNSLEQVFIKVTEDSSVDQEEANQAELIFEENDEVRRQGIGLWLGQFCALFQKRCIYFFRNPIQGFFQIVFPFLLILIGVLVSDVGSEKTFTSNQNRTFHLDSLGEITMPLDPKMSAGFRLLANQHSKVIVEFSDSPHALGMPYPPIGIGFVMDGEKQTAIYNGQAYHSSVLVQNFYANALIGIKDAITFTLELKGEDSEEMSANQEPKAVASEWIILTAHGLAFSILTSTFVYCVVEERQTNFKHQQLLTRLNIAHYWFAIIFYDCLIYVIVCILAVIVFASYKTFEGYMGLMILLWVLYFFLVVPFIYCVSFFFKSPFLAFLLVVFWNVIASRLVLEISKFLLHLKDSIVVREVFNAVSILLFPSYGLNYGSAAILAEKHQQTKGDLFVWNKLGCVIVLMLGVIEFYWTLLFLIQSRTAGRMIFMFMERFRRRASDAEDPEDVGPDVEEEIDRMSRISDEELSLSVRSLNKFYGKLHAVKDLTFGVKKDQCFGLLGANGAGKTTTFDILTGLSRASSGDVVVNGVDLKEDRYTDIGYCPQFDAFLEQLTAKETLKILARLHGFRRVNERVATVLKSVKLTEKADKKIKSFSGGQKRRLALGVALLSQTLSPTQLILLDEPSAGLDPCVRRHIWNILKAARSHNCAILLTSHSMPECEALCGRIGFLQRGKMVHLGTPQHLKTKYGSGFQLSLTVEKPSIVVRDKLNAVVVEGFGANGTTSEATMPTYSWSIPKGEDSRWSTLFKKLDAILARFPSGTAKKNEDATPAIKDSSLEQNTLEQVFLRFVQPDVTQIDGADPVKPPGKKKDIADVV</sequence>
<evidence type="ECO:0000313" key="10">
    <source>
        <dbReference type="EMBL" id="TKR64538.1"/>
    </source>
</evidence>
<feature type="transmembrane region" description="Helical" evidence="8">
    <location>
        <begin position="445"/>
        <end position="469"/>
    </location>
</feature>
<reference evidence="10 11" key="2">
    <citation type="journal article" date="2019" name="G3 (Bethesda)">
        <title>Hybrid Assembly of the Genome of the Entomopathogenic Nematode Steinernema carpocapsae Identifies the X-Chromosome.</title>
        <authorList>
            <person name="Serra L."/>
            <person name="Macchietto M."/>
            <person name="Macias-Munoz A."/>
            <person name="McGill C.J."/>
            <person name="Rodriguez I.M."/>
            <person name="Rodriguez B."/>
            <person name="Murad R."/>
            <person name="Mortazavi A."/>
        </authorList>
    </citation>
    <scope>NUCLEOTIDE SEQUENCE [LARGE SCALE GENOMIC DNA]</scope>
    <source>
        <strain evidence="10 11">ALL</strain>
    </source>
</reference>
<evidence type="ECO:0000313" key="11">
    <source>
        <dbReference type="Proteomes" id="UP000298663"/>
    </source>
</evidence>
<proteinExistence type="predicted"/>
<feature type="transmembrane region" description="Helical" evidence="8">
    <location>
        <begin position="402"/>
        <end position="424"/>
    </location>
</feature>
<dbReference type="CDD" id="cd03263">
    <property type="entry name" value="ABC_subfamily_A"/>
    <property type="match status" value="2"/>
</dbReference>
<dbReference type="GO" id="GO:0140359">
    <property type="term" value="F:ABC-type transporter activity"/>
    <property type="evidence" value="ECO:0007669"/>
    <property type="project" value="InterPro"/>
</dbReference>
<dbReference type="InterPro" id="IPR013525">
    <property type="entry name" value="ABC2_TM"/>
</dbReference>
<dbReference type="GO" id="GO:0016887">
    <property type="term" value="F:ATP hydrolysis activity"/>
    <property type="evidence" value="ECO:0007669"/>
    <property type="project" value="InterPro"/>
</dbReference>
<name>A0A4U5M6N3_STECR</name>
<dbReference type="PROSITE" id="PS50893">
    <property type="entry name" value="ABC_TRANSPORTER_2"/>
    <property type="match status" value="2"/>
</dbReference>
<feature type="transmembrane region" description="Helical" evidence="8">
    <location>
        <begin position="1232"/>
        <end position="1257"/>
    </location>
</feature>
<dbReference type="InterPro" id="IPR017871">
    <property type="entry name" value="ABC_transporter-like_CS"/>
</dbReference>
<evidence type="ECO:0000256" key="8">
    <source>
        <dbReference type="SAM" id="Phobius"/>
    </source>
</evidence>
<dbReference type="GO" id="GO:0005524">
    <property type="term" value="F:ATP binding"/>
    <property type="evidence" value="ECO:0007669"/>
    <property type="project" value="UniProtKB-KW"/>
</dbReference>
<keyword evidence="3" id="KW-0547">Nucleotide-binding</keyword>
<accession>A0A4U5M6N3</accession>
<feature type="transmembrane region" description="Helical" evidence="8">
    <location>
        <begin position="1161"/>
        <end position="1179"/>
    </location>
</feature>
<feature type="transmembrane region" description="Helical" evidence="8">
    <location>
        <begin position="1131"/>
        <end position="1154"/>
    </location>
</feature>
<dbReference type="Pfam" id="PF00005">
    <property type="entry name" value="ABC_tran"/>
    <property type="match status" value="2"/>
</dbReference>
<feature type="transmembrane region" description="Helical" evidence="8">
    <location>
        <begin position="346"/>
        <end position="367"/>
    </location>
</feature>
<organism evidence="10 11">
    <name type="scientific">Steinernema carpocapsae</name>
    <name type="common">Entomopathogenic nematode</name>
    <dbReference type="NCBI Taxonomy" id="34508"/>
    <lineage>
        <taxon>Eukaryota</taxon>
        <taxon>Metazoa</taxon>
        <taxon>Ecdysozoa</taxon>
        <taxon>Nematoda</taxon>
        <taxon>Chromadorea</taxon>
        <taxon>Rhabditida</taxon>
        <taxon>Tylenchina</taxon>
        <taxon>Panagrolaimomorpha</taxon>
        <taxon>Strongyloidoidea</taxon>
        <taxon>Steinernematidae</taxon>
        <taxon>Steinernema</taxon>
    </lineage>
</organism>
<evidence type="ECO:0000256" key="2">
    <source>
        <dbReference type="ARBA" id="ARBA00022692"/>
    </source>
</evidence>
<dbReference type="InterPro" id="IPR003593">
    <property type="entry name" value="AAA+_ATPase"/>
</dbReference>
<keyword evidence="6 8" id="KW-0472">Membrane</keyword>
<dbReference type="InterPro" id="IPR027417">
    <property type="entry name" value="P-loop_NTPase"/>
</dbReference>
<dbReference type="InterPro" id="IPR003439">
    <property type="entry name" value="ABC_transporter-like_ATP-bd"/>
</dbReference>
<evidence type="ECO:0000256" key="6">
    <source>
        <dbReference type="ARBA" id="ARBA00023136"/>
    </source>
</evidence>
<feature type="transmembrane region" description="Helical" evidence="8">
    <location>
        <begin position="313"/>
        <end position="334"/>
    </location>
</feature>
<dbReference type="EMBL" id="AZBU02000009">
    <property type="protein sequence ID" value="TKR64538.1"/>
    <property type="molecule type" value="Genomic_DNA"/>
</dbReference>
<keyword evidence="11" id="KW-1185">Reference proteome</keyword>
<feature type="transmembrane region" description="Helical" evidence="8">
    <location>
        <begin position="1056"/>
        <end position="1078"/>
    </location>
</feature>
<protein>
    <recommendedName>
        <fullName evidence="9">ABC transporter domain-containing protein</fullName>
    </recommendedName>
</protein>
<dbReference type="Gene3D" id="3.40.50.300">
    <property type="entry name" value="P-loop containing nucleotide triphosphate hydrolases"/>
    <property type="match status" value="2"/>
</dbReference>
<dbReference type="InterPro" id="IPR026082">
    <property type="entry name" value="ABCA"/>
</dbReference>
<feature type="transmembrane region" description="Helical" evidence="8">
    <location>
        <begin position="1199"/>
        <end position="1220"/>
    </location>
</feature>
<comment type="caution">
    <text evidence="10">The sequence shown here is derived from an EMBL/GenBank/DDBJ whole genome shotgun (WGS) entry which is preliminary data.</text>
</comment>
<keyword evidence="5 8" id="KW-1133">Transmembrane helix</keyword>
<feature type="domain" description="ABC transporter" evidence="9">
    <location>
        <begin position="1307"/>
        <end position="1536"/>
    </location>
</feature>
<reference evidence="10 11" key="1">
    <citation type="journal article" date="2015" name="Genome Biol.">
        <title>Comparative genomics of Steinernema reveals deeply conserved gene regulatory networks.</title>
        <authorList>
            <person name="Dillman A.R."/>
            <person name="Macchietto M."/>
            <person name="Porter C.F."/>
            <person name="Rogers A."/>
            <person name="Williams B."/>
            <person name="Antoshechkin I."/>
            <person name="Lee M.M."/>
            <person name="Goodwin Z."/>
            <person name="Lu X."/>
            <person name="Lewis E.E."/>
            <person name="Goodrich-Blair H."/>
            <person name="Stock S.P."/>
            <person name="Adams B.J."/>
            <person name="Sternberg P.W."/>
            <person name="Mortazavi A."/>
        </authorList>
    </citation>
    <scope>NUCLEOTIDE SEQUENCE [LARGE SCALE GENOMIC DNA]</scope>
    <source>
        <strain evidence="10 11">ALL</strain>
    </source>
</reference>
<dbReference type="SMART" id="SM00382">
    <property type="entry name" value="AAA"/>
    <property type="match status" value="2"/>
</dbReference>
<feature type="transmembrane region" description="Helical" evidence="8">
    <location>
        <begin position="1099"/>
        <end position="1125"/>
    </location>
</feature>
<dbReference type="FunFam" id="3.40.50.300:FF:000933">
    <property type="entry name" value="ABC transporter A family member 7"/>
    <property type="match status" value="1"/>
</dbReference>
<dbReference type="PANTHER" id="PTHR19229">
    <property type="entry name" value="ATP-BINDING CASSETTE TRANSPORTER SUBFAMILY A ABCA"/>
    <property type="match status" value="1"/>
</dbReference>
<feature type="region of interest" description="Disordered" evidence="7">
    <location>
        <begin position="1635"/>
        <end position="1655"/>
    </location>
</feature>
<feature type="transmembrane region" description="Helical" evidence="8">
    <location>
        <begin position="374"/>
        <end position="396"/>
    </location>
</feature>
<dbReference type="GO" id="GO:0016020">
    <property type="term" value="C:membrane"/>
    <property type="evidence" value="ECO:0007669"/>
    <property type="project" value="UniProtKB-SubCell"/>
</dbReference>
<evidence type="ECO:0000256" key="4">
    <source>
        <dbReference type="ARBA" id="ARBA00022840"/>
    </source>
</evidence>
<dbReference type="OrthoDB" id="10255969at2759"/>
<evidence type="ECO:0000259" key="9">
    <source>
        <dbReference type="PROSITE" id="PS50893"/>
    </source>
</evidence>
<feature type="domain" description="ABC transporter" evidence="9">
    <location>
        <begin position="526"/>
        <end position="757"/>
    </location>
</feature>
<evidence type="ECO:0000256" key="7">
    <source>
        <dbReference type="SAM" id="MobiDB-lite"/>
    </source>
</evidence>
<keyword evidence="2 8" id="KW-0812">Transmembrane</keyword>
<dbReference type="FunFam" id="3.40.50.300:FF:001598">
    <property type="entry name" value="ABC transporter ced-7"/>
    <property type="match status" value="1"/>
</dbReference>
<dbReference type="SUPFAM" id="SSF52540">
    <property type="entry name" value="P-loop containing nucleoside triphosphate hydrolases"/>
    <property type="match status" value="2"/>
</dbReference>
<dbReference type="STRING" id="34508.A0A4U5M6N3"/>
<dbReference type="GO" id="GO:0005319">
    <property type="term" value="F:lipid transporter activity"/>
    <property type="evidence" value="ECO:0007669"/>
    <property type="project" value="TreeGrafter"/>
</dbReference>
<gene>
    <name evidence="10" type="ORF">L596_025051</name>
</gene>
<comment type="subcellular location">
    <subcellularLocation>
        <location evidence="1">Membrane</location>
        <topology evidence="1">Multi-pass membrane protein</topology>
    </subcellularLocation>
</comment>
<evidence type="ECO:0000256" key="3">
    <source>
        <dbReference type="ARBA" id="ARBA00022741"/>
    </source>
</evidence>
<dbReference type="PANTHER" id="PTHR19229:SF250">
    <property type="entry name" value="ABC TRANSPORTER DOMAIN-CONTAINING PROTEIN-RELATED"/>
    <property type="match status" value="1"/>
</dbReference>
<feature type="transmembrane region" description="Helical" evidence="8">
    <location>
        <begin position="268"/>
        <end position="292"/>
    </location>
</feature>
<evidence type="ECO:0000256" key="1">
    <source>
        <dbReference type="ARBA" id="ARBA00004141"/>
    </source>
</evidence>
<keyword evidence="4" id="KW-0067">ATP-binding</keyword>
<evidence type="ECO:0000256" key="5">
    <source>
        <dbReference type="ARBA" id="ARBA00022989"/>
    </source>
</evidence>
<dbReference type="PROSITE" id="PS00211">
    <property type="entry name" value="ABC_TRANSPORTER_1"/>
    <property type="match status" value="2"/>
</dbReference>
<feature type="region of interest" description="Disordered" evidence="7">
    <location>
        <begin position="498"/>
        <end position="517"/>
    </location>
</feature>
<dbReference type="Proteomes" id="UP000298663">
    <property type="component" value="Unassembled WGS sequence"/>
</dbReference>
<dbReference type="Pfam" id="PF12698">
    <property type="entry name" value="ABC2_membrane_3"/>
    <property type="match status" value="2"/>
</dbReference>